<evidence type="ECO:0000313" key="4">
    <source>
        <dbReference type="Proteomes" id="UP000070501"/>
    </source>
</evidence>
<dbReference type="PANTHER" id="PTHR42877">
    <property type="entry name" value="L-ORNITHINE N(5)-MONOOXYGENASE-RELATED"/>
    <property type="match status" value="1"/>
</dbReference>
<dbReference type="InterPro" id="IPR051209">
    <property type="entry name" value="FAD-bind_Monooxygenase_sf"/>
</dbReference>
<feature type="region of interest" description="Disordered" evidence="2">
    <location>
        <begin position="1"/>
        <end position="23"/>
    </location>
</feature>
<dbReference type="SUPFAM" id="SSF51905">
    <property type="entry name" value="FAD/NAD(P)-binding domain"/>
    <property type="match status" value="3"/>
</dbReference>
<evidence type="ECO:0000256" key="1">
    <source>
        <dbReference type="ARBA" id="ARBA00010139"/>
    </source>
</evidence>
<dbReference type="PANTHER" id="PTHR42877:SF4">
    <property type="entry name" value="FAD_NAD(P)-BINDING DOMAIN-CONTAINING PROTEIN-RELATED"/>
    <property type="match status" value="1"/>
</dbReference>
<name>A0A136J3A9_9PEZI</name>
<comment type="similarity">
    <text evidence="1">Belongs to the FAD-binding monooxygenase family.</text>
</comment>
<sequence length="600" mass="66851">MTIRSAHVNGHGHGHAAPSHASPRTGHLRIAIIGAGASGLIFAYKLRKHLKDHVDFVIYEKNPDLGGTWYENRYPGCACDVPSHVYQFPFAPNPSWSQFYASSTEIHSYFKHVAQHYGLEQFVRYGSEVVSARWADAAATWALEIAGEPGSLEYDVLVNAGGILNNPHQPGIEGYDTFAGPRLHTAAWDAGVDLAGKRVAVIGAGASAVQLLPKIAPLAGHVDVYIRTPSWITPPVAAPPDAKSANHEYSPEEQEGFRWNDSAYLAKRKEMEDHFNGSFAMFRRGSAQQVELRAQLEARMKTLIADPALREMLIPKFEVGCRRINPGEPYLAALQEPTVQPVFEPIERITPRGVVVKRAGGREGEGGSREERPADVIIAATGFNTSFRPRFPIIGRGGVNLQDEWAREPVSYMGTGVAGYPNYLMFLGPNTPIANGSVMGTLDATSDYFIRLLRKMIRQKVVSFDVRRDAQHDFDVHTQEFMKQMVWTGACRSWYKSNETGRISAIWPGSTLHYMQTLAEDRWEDYEWTHSQERFSYWAGGVSWVEDRAADMLGFEARESAETCRTIPRPDSDLSFYLYESTPLPRRRPSGNLDGLVVPV</sequence>
<gene>
    <name evidence="3" type="ORF">Micbo1qcDRAFT_233085</name>
</gene>
<dbReference type="Pfam" id="PF13450">
    <property type="entry name" value="NAD_binding_8"/>
    <property type="match status" value="1"/>
</dbReference>
<dbReference type="InParanoid" id="A0A136J3A9"/>
<dbReference type="EMBL" id="KQ964249">
    <property type="protein sequence ID" value="KXJ91657.1"/>
    <property type="molecule type" value="Genomic_DNA"/>
</dbReference>
<dbReference type="AlphaFoldDB" id="A0A136J3A9"/>
<proteinExistence type="inferred from homology"/>
<dbReference type="Proteomes" id="UP000070501">
    <property type="component" value="Unassembled WGS sequence"/>
</dbReference>
<protein>
    <recommendedName>
        <fullName evidence="5">Monooxygenase</fullName>
    </recommendedName>
</protein>
<dbReference type="Gene3D" id="3.50.50.60">
    <property type="entry name" value="FAD/NAD(P)-binding domain"/>
    <property type="match status" value="2"/>
</dbReference>
<evidence type="ECO:0000313" key="3">
    <source>
        <dbReference type="EMBL" id="KXJ91657.1"/>
    </source>
</evidence>
<organism evidence="3 4">
    <name type="scientific">Microdochium bolleyi</name>
    <dbReference type="NCBI Taxonomy" id="196109"/>
    <lineage>
        <taxon>Eukaryota</taxon>
        <taxon>Fungi</taxon>
        <taxon>Dikarya</taxon>
        <taxon>Ascomycota</taxon>
        <taxon>Pezizomycotina</taxon>
        <taxon>Sordariomycetes</taxon>
        <taxon>Xylariomycetidae</taxon>
        <taxon>Xylariales</taxon>
        <taxon>Microdochiaceae</taxon>
        <taxon>Microdochium</taxon>
    </lineage>
</organism>
<evidence type="ECO:0008006" key="5">
    <source>
        <dbReference type="Google" id="ProtNLM"/>
    </source>
</evidence>
<accession>A0A136J3A9</accession>
<keyword evidence="4" id="KW-1185">Reference proteome</keyword>
<evidence type="ECO:0000256" key="2">
    <source>
        <dbReference type="SAM" id="MobiDB-lite"/>
    </source>
</evidence>
<dbReference type="InterPro" id="IPR036188">
    <property type="entry name" value="FAD/NAD-bd_sf"/>
</dbReference>
<reference evidence="4" key="1">
    <citation type="submission" date="2016-02" db="EMBL/GenBank/DDBJ databases">
        <title>Draft genome sequence of Microdochium bolleyi, a fungal endophyte of beachgrass.</title>
        <authorList>
            <consortium name="DOE Joint Genome Institute"/>
            <person name="David A.S."/>
            <person name="May G."/>
            <person name="Haridas S."/>
            <person name="Lim J."/>
            <person name="Wang M."/>
            <person name="Labutti K."/>
            <person name="Lipzen A."/>
            <person name="Barry K."/>
            <person name="Grigoriev I.V."/>
        </authorList>
    </citation>
    <scope>NUCLEOTIDE SEQUENCE [LARGE SCALE GENOMIC DNA]</scope>
    <source>
        <strain evidence="4">J235TASD1</strain>
    </source>
</reference>
<dbReference type="OrthoDB" id="74360at2759"/>